<dbReference type="InterPro" id="IPR017972">
    <property type="entry name" value="Cyt_P450_CS"/>
</dbReference>
<evidence type="ECO:0000313" key="5">
    <source>
        <dbReference type="Proteomes" id="UP000235777"/>
    </source>
</evidence>
<dbReference type="InterPro" id="IPR036396">
    <property type="entry name" value="Cyt_P450_sf"/>
</dbReference>
<keyword evidence="2" id="KW-0479">Metal-binding</keyword>
<dbReference type="InterPro" id="IPR001128">
    <property type="entry name" value="Cyt_P450"/>
</dbReference>
<keyword evidence="2" id="KW-0349">Heme</keyword>
<gene>
    <name evidence="4" type="ORF">C0Z20_30395</name>
</gene>
<dbReference type="RefSeq" id="WP_018442832.1">
    <property type="nucleotide sequence ID" value="NZ_KB890195.1"/>
</dbReference>
<dbReference type="SUPFAM" id="SSF48264">
    <property type="entry name" value="Cytochrome P450"/>
    <property type="match status" value="1"/>
</dbReference>
<proteinExistence type="inferred from homology"/>
<name>A0A2N7WL73_9BURK</name>
<evidence type="ECO:0000313" key="4">
    <source>
        <dbReference type="EMBL" id="PMS30114.1"/>
    </source>
</evidence>
<evidence type="ECO:0000256" key="1">
    <source>
        <dbReference type="ARBA" id="ARBA00010617"/>
    </source>
</evidence>
<keyword evidence="2" id="KW-0503">Monooxygenase</keyword>
<dbReference type="GO" id="GO:0020037">
    <property type="term" value="F:heme binding"/>
    <property type="evidence" value="ECO:0007669"/>
    <property type="project" value="InterPro"/>
</dbReference>
<dbReference type="EMBL" id="PNYC01000035">
    <property type="protein sequence ID" value="PMS30114.1"/>
    <property type="molecule type" value="Genomic_DNA"/>
</dbReference>
<keyword evidence="5" id="KW-1185">Reference proteome</keyword>
<dbReference type="InterPro" id="IPR002397">
    <property type="entry name" value="Cyt_P450_B"/>
</dbReference>
<dbReference type="GO" id="GO:0004497">
    <property type="term" value="F:monooxygenase activity"/>
    <property type="evidence" value="ECO:0007669"/>
    <property type="project" value="UniProtKB-KW"/>
</dbReference>
<dbReference type="PANTHER" id="PTHR46696">
    <property type="entry name" value="P450, PUTATIVE (EUROFUNG)-RELATED"/>
    <property type="match status" value="1"/>
</dbReference>
<feature type="region of interest" description="Disordered" evidence="3">
    <location>
        <begin position="1"/>
        <end position="23"/>
    </location>
</feature>
<organism evidence="4 5">
    <name type="scientific">Trinickia symbiotica</name>
    <dbReference type="NCBI Taxonomy" id="863227"/>
    <lineage>
        <taxon>Bacteria</taxon>
        <taxon>Pseudomonadati</taxon>
        <taxon>Pseudomonadota</taxon>
        <taxon>Betaproteobacteria</taxon>
        <taxon>Burkholderiales</taxon>
        <taxon>Burkholderiaceae</taxon>
        <taxon>Trinickia</taxon>
    </lineage>
</organism>
<dbReference type="GO" id="GO:0005506">
    <property type="term" value="F:iron ion binding"/>
    <property type="evidence" value="ECO:0007669"/>
    <property type="project" value="InterPro"/>
</dbReference>
<keyword evidence="2" id="KW-0408">Iron</keyword>
<dbReference type="GO" id="GO:0016705">
    <property type="term" value="F:oxidoreductase activity, acting on paired donors, with incorporation or reduction of molecular oxygen"/>
    <property type="evidence" value="ECO:0007669"/>
    <property type="project" value="InterPro"/>
</dbReference>
<feature type="region of interest" description="Disordered" evidence="3">
    <location>
        <begin position="83"/>
        <end position="106"/>
    </location>
</feature>
<comment type="similarity">
    <text evidence="1 2">Belongs to the cytochrome P450 family.</text>
</comment>
<dbReference type="Pfam" id="PF00067">
    <property type="entry name" value="p450"/>
    <property type="match status" value="1"/>
</dbReference>
<dbReference type="STRING" id="863227.GCA_000373005_04230"/>
<accession>A0A2N7WL73</accession>
<sequence length="408" mass="45427">MFSQSSATANAAPPPALDLDPYAEDTIRNPYPFRAALRNAAPVVRLTKYGVYAVARYDDVKTVIVDHDRFSVAAGIGLIDRRDPESSKFRKPSPLGEVDPPVHTKTRSGMQKLLSPVVIRGWRERYQKVAADIIERVISIGGPFNAVSEIAEEMVYTVIPETLGLDVPREYLPGIGEMNFFSLGPMTELRQKSLDAVKDAIEFYDRSVERENVKPGTFGDTIYKAEDAGVFEPGTGIGLIRLFLRGGTDTSSSTISAMLRRLAENPDQWEKVKSDPSKIKNAFEETVRLDTPSEVAYRLTTRDMVFNGYELEGNRKIAFFLASANRDPRFWDNPDEFDVDRDVMGKHVGFGAGAHVCIGQMIARLMAETLMQALVARVDRIELAGEPQPRIVYALNSLKILPIQITPR</sequence>
<protein>
    <submittedName>
        <fullName evidence="4">Cytochrome P450</fullName>
    </submittedName>
</protein>
<dbReference type="PRINTS" id="PR00359">
    <property type="entry name" value="BP450"/>
</dbReference>
<dbReference type="OrthoDB" id="4168525at2"/>
<evidence type="ECO:0000256" key="3">
    <source>
        <dbReference type="SAM" id="MobiDB-lite"/>
    </source>
</evidence>
<dbReference type="PANTHER" id="PTHR46696:SF1">
    <property type="entry name" value="CYTOCHROME P450 YJIB-RELATED"/>
    <property type="match status" value="1"/>
</dbReference>
<reference evidence="4 5" key="1">
    <citation type="submission" date="2018-01" db="EMBL/GenBank/DDBJ databases">
        <title>Whole genome analyses suggest that Burkholderia sensu lato contains two further novel genera in the rhizoxinica-symbiotica group Mycetohabitans gen. nov., and Trinickia gen. nov.: implications for the evolution of diazotrophy and nodulation in the Burkholderiaceae.</title>
        <authorList>
            <person name="Estrada-de los Santos P."/>
            <person name="Palmer M."/>
            <person name="Chavez-Ramirez B."/>
            <person name="Beukes C."/>
            <person name="Steenkamp E.T."/>
            <person name="Hirsch A.M."/>
            <person name="Manyaka P."/>
            <person name="Maluk M."/>
            <person name="Lafos M."/>
            <person name="Crook M."/>
            <person name="Gross E."/>
            <person name="Simon M.F."/>
            <person name="Bueno dos Reis Junior F."/>
            <person name="Poole P.S."/>
            <person name="Venter S.N."/>
            <person name="James E.K."/>
        </authorList>
    </citation>
    <scope>NUCLEOTIDE SEQUENCE [LARGE SCALE GENOMIC DNA]</scope>
    <source>
        <strain evidence="4 5">JPY 581</strain>
    </source>
</reference>
<dbReference type="Gene3D" id="1.10.630.10">
    <property type="entry name" value="Cytochrome P450"/>
    <property type="match status" value="1"/>
</dbReference>
<comment type="caution">
    <text evidence="4">The sequence shown here is derived from an EMBL/GenBank/DDBJ whole genome shotgun (WGS) entry which is preliminary data.</text>
</comment>
<evidence type="ECO:0000256" key="2">
    <source>
        <dbReference type="RuleBase" id="RU000461"/>
    </source>
</evidence>
<dbReference type="AlphaFoldDB" id="A0A2N7WL73"/>
<dbReference type="PROSITE" id="PS00086">
    <property type="entry name" value="CYTOCHROME_P450"/>
    <property type="match status" value="1"/>
</dbReference>
<keyword evidence="2" id="KW-0560">Oxidoreductase</keyword>
<dbReference type="Proteomes" id="UP000235777">
    <property type="component" value="Unassembled WGS sequence"/>
</dbReference>